<keyword evidence="2 4" id="KW-0472">Membrane</keyword>
<dbReference type="SMART" id="SM00867">
    <property type="entry name" value="YceI"/>
    <property type="match status" value="1"/>
</dbReference>
<keyword evidence="8" id="KW-1185">Reference proteome</keyword>
<dbReference type="PROSITE" id="PS51123">
    <property type="entry name" value="OMPA_2"/>
    <property type="match status" value="1"/>
</dbReference>
<dbReference type="PRINTS" id="PR01021">
    <property type="entry name" value="OMPADOMAIN"/>
</dbReference>
<accession>A0A497WYC4</accession>
<dbReference type="PANTHER" id="PTHR30329">
    <property type="entry name" value="STATOR ELEMENT OF FLAGELLAR MOTOR COMPLEX"/>
    <property type="match status" value="1"/>
</dbReference>
<feature type="domain" description="OmpA-like" evidence="6">
    <location>
        <begin position="236"/>
        <end position="353"/>
    </location>
</feature>
<dbReference type="InterPro" id="IPR006665">
    <property type="entry name" value="OmpA-like"/>
</dbReference>
<evidence type="ECO:0000256" key="4">
    <source>
        <dbReference type="PROSITE-ProRule" id="PRU00473"/>
    </source>
</evidence>
<dbReference type="InterPro" id="IPR006664">
    <property type="entry name" value="OMP_bac"/>
</dbReference>
<organism evidence="7 8">
    <name type="scientific">Litoreibacter meonggei</name>
    <dbReference type="NCBI Taxonomy" id="1049199"/>
    <lineage>
        <taxon>Bacteria</taxon>
        <taxon>Pseudomonadati</taxon>
        <taxon>Pseudomonadota</taxon>
        <taxon>Alphaproteobacteria</taxon>
        <taxon>Rhodobacterales</taxon>
        <taxon>Roseobacteraceae</taxon>
        <taxon>Litoreibacter</taxon>
    </lineage>
</organism>
<dbReference type="Pfam" id="PF04264">
    <property type="entry name" value="YceI"/>
    <property type="match status" value="1"/>
</dbReference>
<dbReference type="OrthoDB" id="5525824at2"/>
<evidence type="ECO:0000313" key="7">
    <source>
        <dbReference type="EMBL" id="RLJ59208.1"/>
    </source>
</evidence>
<evidence type="ECO:0000259" key="6">
    <source>
        <dbReference type="PROSITE" id="PS51123"/>
    </source>
</evidence>
<dbReference type="Proteomes" id="UP000269157">
    <property type="component" value="Unassembled WGS sequence"/>
</dbReference>
<dbReference type="InterPro" id="IPR007372">
    <property type="entry name" value="Lipid/polyisoprenoid-bd_YceI"/>
</dbReference>
<gene>
    <name evidence="7" type="ORF">BCF46_1355</name>
</gene>
<dbReference type="InterPro" id="IPR006690">
    <property type="entry name" value="OMPA-like_CS"/>
</dbReference>
<comment type="caution">
    <text evidence="7">The sequence shown here is derived from an EMBL/GenBank/DDBJ whole genome shotgun (WGS) entry which is preliminary data.</text>
</comment>
<comment type="subcellular location">
    <subcellularLocation>
        <location evidence="1">Cell outer membrane</location>
    </subcellularLocation>
</comment>
<dbReference type="InterPro" id="IPR036761">
    <property type="entry name" value="TTHA0802/YceI-like_sf"/>
</dbReference>
<dbReference type="InterPro" id="IPR036737">
    <property type="entry name" value="OmpA-like_sf"/>
</dbReference>
<dbReference type="PANTHER" id="PTHR30329:SF21">
    <property type="entry name" value="LIPOPROTEIN YIAD-RELATED"/>
    <property type="match status" value="1"/>
</dbReference>
<evidence type="ECO:0000313" key="8">
    <source>
        <dbReference type="Proteomes" id="UP000269157"/>
    </source>
</evidence>
<sequence length="353" mass="37902">MTINCLRPVHIAFMIMSLLCAPALAQSDGPFGAGWQLDAENSRIGFQSIKNQTKVEQSSFATLTGAIDGNGSAEIRIALDSVDTKVDLRNVRMRFLFFESFKYPEAIVKARLSPRLVDELRAERRKVITLPVTLDLHGVTKSIEAQLALTLLDDTRVSVATYEPISIDLAAFDLMGGLKKLEEAAGVTIIPSTSVNFDIVFAALDSSAPAPTSEPVPVASAALEPEGDFSKEACVGRFEILSRTGNIYFATSSAQLSNESVPLLANVVDIVSRCPDLKVQVIGHTDSYGSARANQSLSERRAASVVAFLAAKGITASRVQSLGYGETKPIAPNTTAEGRQKNRRIEFAPVAAE</sequence>
<dbReference type="PRINTS" id="PR01023">
    <property type="entry name" value="NAFLGMOTY"/>
</dbReference>
<dbReference type="GO" id="GO:0009279">
    <property type="term" value="C:cell outer membrane"/>
    <property type="evidence" value="ECO:0007669"/>
    <property type="project" value="UniProtKB-SubCell"/>
</dbReference>
<dbReference type="InterPro" id="IPR050330">
    <property type="entry name" value="Bact_OuterMem_StrucFunc"/>
</dbReference>
<evidence type="ECO:0000256" key="5">
    <source>
        <dbReference type="SAM" id="SignalP"/>
    </source>
</evidence>
<name>A0A497WYC4_9RHOB</name>
<dbReference type="SUPFAM" id="SSF101874">
    <property type="entry name" value="YceI-like"/>
    <property type="match status" value="1"/>
</dbReference>
<dbReference type="CDD" id="cd07185">
    <property type="entry name" value="OmpA_C-like"/>
    <property type="match status" value="1"/>
</dbReference>
<dbReference type="SUPFAM" id="SSF103088">
    <property type="entry name" value="OmpA-like"/>
    <property type="match status" value="1"/>
</dbReference>
<evidence type="ECO:0000256" key="1">
    <source>
        <dbReference type="ARBA" id="ARBA00004442"/>
    </source>
</evidence>
<dbReference type="Pfam" id="PF00691">
    <property type="entry name" value="OmpA"/>
    <property type="match status" value="1"/>
</dbReference>
<dbReference type="AlphaFoldDB" id="A0A497WYC4"/>
<reference evidence="7 8" key="1">
    <citation type="submission" date="2018-10" db="EMBL/GenBank/DDBJ databases">
        <title>Genomic Encyclopedia of Archaeal and Bacterial Type Strains, Phase II (KMG-II): from individual species to whole genera.</title>
        <authorList>
            <person name="Goeker M."/>
        </authorList>
    </citation>
    <scope>NUCLEOTIDE SEQUENCE [LARGE SCALE GENOMIC DNA]</scope>
    <source>
        <strain evidence="7 8">DSM 29466</strain>
    </source>
</reference>
<feature type="signal peptide" evidence="5">
    <location>
        <begin position="1"/>
        <end position="25"/>
    </location>
</feature>
<keyword evidence="3" id="KW-0998">Cell outer membrane</keyword>
<feature type="chain" id="PRO_5019804258" evidence="5">
    <location>
        <begin position="26"/>
        <end position="353"/>
    </location>
</feature>
<evidence type="ECO:0000256" key="3">
    <source>
        <dbReference type="ARBA" id="ARBA00023237"/>
    </source>
</evidence>
<proteinExistence type="predicted"/>
<dbReference type="Gene3D" id="2.40.128.110">
    <property type="entry name" value="Lipid/polyisoprenoid-binding, YceI-like"/>
    <property type="match status" value="1"/>
</dbReference>
<dbReference type="PROSITE" id="PS01068">
    <property type="entry name" value="OMPA_1"/>
    <property type="match status" value="1"/>
</dbReference>
<evidence type="ECO:0000256" key="2">
    <source>
        <dbReference type="ARBA" id="ARBA00023136"/>
    </source>
</evidence>
<dbReference type="Gene3D" id="3.30.1330.60">
    <property type="entry name" value="OmpA-like domain"/>
    <property type="match status" value="1"/>
</dbReference>
<keyword evidence="5" id="KW-0732">Signal</keyword>
<protein>
    <submittedName>
        <fullName evidence="7">Outer membrane protein OmpA-like peptidoglycan-associated protein</fullName>
    </submittedName>
</protein>
<dbReference type="EMBL" id="RCCE01000002">
    <property type="protein sequence ID" value="RLJ59208.1"/>
    <property type="molecule type" value="Genomic_DNA"/>
</dbReference>